<feature type="modified residue" description="4-aspartylphosphate" evidence="7">
    <location>
        <position position="71"/>
    </location>
</feature>
<gene>
    <name evidence="12" type="ORF">K6T50_00290</name>
</gene>
<dbReference type="InterPro" id="IPR011006">
    <property type="entry name" value="CheY-like_superfamily"/>
</dbReference>
<dbReference type="InterPro" id="IPR001610">
    <property type="entry name" value="PAC"/>
</dbReference>
<keyword evidence="6" id="KW-0902">Two-component regulatory system</keyword>
<dbReference type="SMART" id="SM00387">
    <property type="entry name" value="HATPase_c"/>
    <property type="match status" value="1"/>
</dbReference>
<dbReference type="InterPro" id="IPR036097">
    <property type="entry name" value="HisK_dim/P_sf"/>
</dbReference>
<reference evidence="12 13" key="1">
    <citation type="journal article" date="2021" name="Int. J. Syst. Evol. Microbiol.">
        <title>Halobaculum halophilum sp. nov. and Halobaculum salinum sp. nov., isolated from salt lake and saline soil.</title>
        <authorList>
            <person name="Cui H.L."/>
            <person name="Shi X.W."/>
            <person name="Yin X.M."/>
            <person name="Yang X.Y."/>
            <person name="Hou J."/>
            <person name="Zhu L."/>
        </authorList>
    </citation>
    <scope>NUCLEOTIDE SEQUENCE [LARGE SCALE GENOMIC DNA]</scope>
    <source>
        <strain evidence="12 13">NBRC 109044</strain>
    </source>
</reference>
<dbReference type="CDD" id="cd00082">
    <property type="entry name" value="HisKA"/>
    <property type="match status" value="1"/>
</dbReference>
<dbReference type="InterPro" id="IPR036890">
    <property type="entry name" value="HATPase_C_sf"/>
</dbReference>
<evidence type="ECO:0000256" key="4">
    <source>
        <dbReference type="ARBA" id="ARBA00022679"/>
    </source>
</evidence>
<dbReference type="PROSITE" id="PS50110">
    <property type="entry name" value="RESPONSE_REGULATORY"/>
    <property type="match status" value="1"/>
</dbReference>
<dbReference type="CDD" id="cd00075">
    <property type="entry name" value="HATPase"/>
    <property type="match status" value="1"/>
</dbReference>
<dbReference type="NCBIfam" id="TIGR00229">
    <property type="entry name" value="sensory_box"/>
    <property type="match status" value="3"/>
</dbReference>
<dbReference type="PANTHER" id="PTHR43711">
    <property type="entry name" value="TWO-COMPONENT HISTIDINE KINASE"/>
    <property type="match status" value="1"/>
</dbReference>
<dbReference type="InterPro" id="IPR004358">
    <property type="entry name" value="Sig_transdc_His_kin-like_C"/>
</dbReference>
<dbReference type="PROSITE" id="PS50112">
    <property type="entry name" value="PAS"/>
    <property type="match status" value="3"/>
</dbReference>
<dbReference type="InterPro" id="IPR003594">
    <property type="entry name" value="HATPase_dom"/>
</dbReference>
<evidence type="ECO:0000256" key="1">
    <source>
        <dbReference type="ARBA" id="ARBA00000085"/>
    </source>
</evidence>
<keyword evidence="13" id="KW-1185">Reference proteome</keyword>
<feature type="domain" description="PAS" evidence="10">
    <location>
        <begin position="152"/>
        <end position="216"/>
    </location>
</feature>
<name>A0A8T8WCY6_9EURY</name>
<keyword evidence="5" id="KW-0418">Kinase</keyword>
<dbReference type="CDD" id="cd00156">
    <property type="entry name" value="REC"/>
    <property type="match status" value="1"/>
</dbReference>
<dbReference type="SMART" id="SM00388">
    <property type="entry name" value="HisKA"/>
    <property type="match status" value="1"/>
</dbReference>
<dbReference type="AlphaFoldDB" id="A0A8T8WCY6"/>
<dbReference type="KEGG" id="hmp:K6T50_00290"/>
<dbReference type="GeneID" id="67176534"/>
<dbReference type="SMART" id="SM00091">
    <property type="entry name" value="PAS"/>
    <property type="match status" value="3"/>
</dbReference>
<dbReference type="EMBL" id="CP081958">
    <property type="protein sequence ID" value="QZP37656.1"/>
    <property type="molecule type" value="Genomic_DNA"/>
</dbReference>
<dbReference type="Pfam" id="PF00072">
    <property type="entry name" value="Response_reg"/>
    <property type="match status" value="1"/>
</dbReference>
<evidence type="ECO:0000313" key="13">
    <source>
        <dbReference type="Proteomes" id="UP000826254"/>
    </source>
</evidence>
<dbReference type="InterPro" id="IPR000700">
    <property type="entry name" value="PAS-assoc_C"/>
</dbReference>
<dbReference type="Gene3D" id="3.30.565.10">
    <property type="entry name" value="Histidine kinase-like ATPase, C-terminal domain"/>
    <property type="match status" value="1"/>
</dbReference>
<keyword evidence="4" id="KW-0808">Transferase</keyword>
<protein>
    <recommendedName>
        <fullName evidence="2">histidine kinase</fullName>
        <ecNumber evidence="2">2.7.13.3</ecNumber>
    </recommendedName>
</protein>
<feature type="domain" description="Response regulatory" evidence="9">
    <location>
        <begin position="20"/>
        <end position="136"/>
    </location>
</feature>
<proteinExistence type="predicted"/>
<keyword evidence="3 7" id="KW-0597">Phosphoprotein</keyword>
<dbReference type="SMART" id="SM00086">
    <property type="entry name" value="PAC"/>
    <property type="match status" value="2"/>
</dbReference>
<feature type="domain" description="PAC" evidence="11">
    <location>
        <begin position="339"/>
        <end position="391"/>
    </location>
</feature>
<dbReference type="Pfam" id="PF02518">
    <property type="entry name" value="HATPase_c"/>
    <property type="match status" value="1"/>
</dbReference>
<evidence type="ECO:0000259" key="10">
    <source>
        <dbReference type="PROSITE" id="PS50112"/>
    </source>
</evidence>
<evidence type="ECO:0000256" key="3">
    <source>
        <dbReference type="ARBA" id="ARBA00022553"/>
    </source>
</evidence>
<dbReference type="Gene3D" id="3.40.50.2300">
    <property type="match status" value="1"/>
</dbReference>
<dbReference type="Gene3D" id="1.10.287.130">
    <property type="match status" value="1"/>
</dbReference>
<dbReference type="InterPro" id="IPR035965">
    <property type="entry name" value="PAS-like_dom_sf"/>
</dbReference>
<dbReference type="PROSITE" id="PS50113">
    <property type="entry name" value="PAC"/>
    <property type="match status" value="1"/>
</dbReference>
<dbReference type="CDD" id="cd00130">
    <property type="entry name" value="PAS"/>
    <property type="match status" value="3"/>
</dbReference>
<sequence>MVTSPLSEIALFGPEGRGISILLVDDDEDMAELSATFLKRELADAETTVRTDPEAALGELREAEFDCVVSDFDMPGTDGLELLEEIREEGMEVPFVLFTGKGSEEIASRAISAGVDEYLQKGGPEEYPVLANKVENLVEKHRAEAQVRRGFQAIESAEEGIGIIDEDGVYQYMNEAYAGVYDRDRAELIGEHWEVLYPPEETRRFNDEILPRLESEGTWRGRSTGVAEDGRPVPERLVLTQMDDGGHVCIVQELDREDELEAELALKTDALDAAELGVVITDPTREDNPVVYVNDWFEEMTGYDESAVLGRNCRFLQGPETDPETVAEIRAAIDAGEPVSTEIRNYDADGELFWNLLNVFPIRDDTGEITNFVGFQNDVTERKRREQRLHASTARLEALFENSPDMIVIHDAEGVVRDVNRRFCEEVGYDEEELVGMRVWDLDPTVDPEHARSFWADLPTNTPRRFEGELKRSDGTTLPIEIHLIRLDLDGEDRFVAIDRDIGERTARERELVDRNERLDRFTSVVSHDLRGPLAVARGNLSLVAEETDSEHVAAVENALDRMDALTDDLLTLAREGEDAMTVEPIRLGELVGACWGTVSTGDATLAVESGAVVEADRDQLRQLLENLIRNAVEHAGEEVTVSVGRADGGFSVADDGPGIPPAERDTVFEAGYSTADGGTGFGLNIVEQIADAHGWRVRVDESGAGGARFEFAGVDVREP</sequence>
<evidence type="ECO:0000256" key="5">
    <source>
        <dbReference type="ARBA" id="ARBA00022777"/>
    </source>
</evidence>
<evidence type="ECO:0000259" key="11">
    <source>
        <dbReference type="PROSITE" id="PS50113"/>
    </source>
</evidence>
<feature type="domain" description="Histidine kinase" evidence="8">
    <location>
        <begin position="525"/>
        <end position="712"/>
    </location>
</feature>
<dbReference type="PROSITE" id="PS50109">
    <property type="entry name" value="HIS_KIN"/>
    <property type="match status" value="1"/>
</dbReference>
<dbReference type="InterPro" id="IPR013656">
    <property type="entry name" value="PAS_4"/>
</dbReference>
<accession>A0A8T8WCY6</accession>
<dbReference type="Pfam" id="PF08448">
    <property type="entry name" value="PAS_4"/>
    <property type="match status" value="2"/>
</dbReference>
<feature type="domain" description="PAS" evidence="10">
    <location>
        <begin position="392"/>
        <end position="449"/>
    </location>
</feature>
<organism evidence="12 13">
    <name type="scientific">Halobaculum magnesiiphilum</name>
    <dbReference type="NCBI Taxonomy" id="1017351"/>
    <lineage>
        <taxon>Archaea</taxon>
        <taxon>Methanobacteriati</taxon>
        <taxon>Methanobacteriota</taxon>
        <taxon>Stenosarchaea group</taxon>
        <taxon>Halobacteria</taxon>
        <taxon>Halobacteriales</taxon>
        <taxon>Haloferacaceae</taxon>
        <taxon>Halobaculum</taxon>
    </lineage>
</organism>
<dbReference type="GO" id="GO:0000155">
    <property type="term" value="F:phosphorelay sensor kinase activity"/>
    <property type="evidence" value="ECO:0007669"/>
    <property type="project" value="InterPro"/>
</dbReference>
<evidence type="ECO:0000256" key="6">
    <source>
        <dbReference type="ARBA" id="ARBA00023012"/>
    </source>
</evidence>
<dbReference type="Proteomes" id="UP000826254">
    <property type="component" value="Chromosome"/>
</dbReference>
<comment type="catalytic activity">
    <reaction evidence="1">
        <text>ATP + protein L-histidine = ADP + protein N-phospho-L-histidine.</text>
        <dbReference type="EC" id="2.7.13.3"/>
    </reaction>
</comment>
<evidence type="ECO:0000313" key="12">
    <source>
        <dbReference type="EMBL" id="QZP37656.1"/>
    </source>
</evidence>
<dbReference type="InterPro" id="IPR000014">
    <property type="entry name" value="PAS"/>
</dbReference>
<evidence type="ECO:0000259" key="8">
    <source>
        <dbReference type="PROSITE" id="PS50109"/>
    </source>
</evidence>
<dbReference type="InterPro" id="IPR001789">
    <property type="entry name" value="Sig_transdc_resp-reg_receiver"/>
</dbReference>
<dbReference type="Gene3D" id="3.30.450.20">
    <property type="entry name" value="PAS domain"/>
    <property type="match status" value="3"/>
</dbReference>
<dbReference type="SUPFAM" id="SSF55785">
    <property type="entry name" value="PYP-like sensor domain (PAS domain)"/>
    <property type="match status" value="3"/>
</dbReference>
<dbReference type="EC" id="2.7.13.3" evidence="2"/>
<dbReference type="PRINTS" id="PR00344">
    <property type="entry name" value="BCTRLSENSOR"/>
</dbReference>
<dbReference type="PANTHER" id="PTHR43711:SF1">
    <property type="entry name" value="HISTIDINE KINASE 1"/>
    <property type="match status" value="1"/>
</dbReference>
<evidence type="ECO:0000259" key="9">
    <source>
        <dbReference type="PROSITE" id="PS50110"/>
    </source>
</evidence>
<evidence type="ECO:0000256" key="7">
    <source>
        <dbReference type="PROSITE-ProRule" id="PRU00169"/>
    </source>
</evidence>
<dbReference type="InterPro" id="IPR005467">
    <property type="entry name" value="His_kinase_dom"/>
</dbReference>
<dbReference type="InterPro" id="IPR003661">
    <property type="entry name" value="HisK_dim/P_dom"/>
</dbReference>
<feature type="domain" description="PAS" evidence="10">
    <location>
        <begin position="263"/>
        <end position="336"/>
    </location>
</feature>
<dbReference type="Pfam" id="PF00512">
    <property type="entry name" value="HisKA"/>
    <property type="match status" value="1"/>
</dbReference>
<evidence type="ECO:0000256" key="2">
    <source>
        <dbReference type="ARBA" id="ARBA00012438"/>
    </source>
</evidence>
<dbReference type="Pfam" id="PF13426">
    <property type="entry name" value="PAS_9"/>
    <property type="match status" value="1"/>
</dbReference>
<dbReference type="RefSeq" id="WP_222607465.1">
    <property type="nucleotide sequence ID" value="NZ_CP081958.1"/>
</dbReference>
<dbReference type="SUPFAM" id="SSF47384">
    <property type="entry name" value="Homodimeric domain of signal transducing histidine kinase"/>
    <property type="match status" value="1"/>
</dbReference>
<dbReference type="InterPro" id="IPR050736">
    <property type="entry name" value="Sensor_HK_Regulatory"/>
</dbReference>
<dbReference type="SMART" id="SM00448">
    <property type="entry name" value="REC"/>
    <property type="match status" value="1"/>
</dbReference>
<dbReference type="SUPFAM" id="SSF55874">
    <property type="entry name" value="ATPase domain of HSP90 chaperone/DNA topoisomerase II/histidine kinase"/>
    <property type="match status" value="1"/>
</dbReference>
<dbReference type="SUPFAM" id="SSF52172">
    <property type="entry name" value="CheY-like"/>
    <property type="match status" value="1"/>
</dbReference>